<evidence type="ECO:0000313" key="1">
    <source>
        <dbReference type="EMBL" id="KAJ1949468.1"/>
    </source>
</evidence>
<reference evidence="1" key="1">
    <citation type="submission" date="2022-07" db="EMBL/GenBank/DDBJ databases">
        <title>Phylogenomic reconstructions and comparative analyses of Kickxellomycotina fungi.</title>
        <authorList>
            <person name="Reynolds N.K."/>
            <person name="Stajich J.E."/>
            <person name="Barry K."/>
            <person name="Grigoriev I.V."/>
            <person name="Crous P."/>
            <person name="Smith M.E."/>
        </authorList>
    </citation>
    <scope>NUCLEOTIDE SEQUENCE</scope>
    <source>
        <strain evidence="1">NRRL 5244</strain>
    </source>
</reference>
<organism evidence="1 2">
    <name type="scientific">Linderina macrospora</name>
    <dbReference type="NCBI Taxonomy" id="4868"/>
    <lineage>
        <taxon>Eukaryota</taxon>
        <taxon>Fungi</taxon>
        <taxon>Fungi incertae sedis</taxon>
        <taxon>Zoopagomycota</taxon>
        <taxon>Kickxellomycotina</taxon>
        <taxon>Kickxellomycetes</taxon>
        <taxon>Kickxellales</taxon>
        <taxon>Kickxellaceae</taxon>
        <taxon>Linderina</taxon>
    </lineage>
</organism>
<proteinExistence type="predicted"/>
<protein>
    <submittedName>
        <fullName evidence="1">Uncharacterized protein</fullName>
    </submittedName>
</protein>
<comment type="caution">
    <text evidence="1">The sequence shown here is derived from an EMBL/GenBank/DDBJ whole genome shotgun (WGS) entry which is preliminary data.</text>
</comment>
<accession>A0ACC1JF46</accession>
<gene>
    <name evidence="1" type="ORF">FBU59_001132</name>
</gene>
<keyword evidence="2" id="KW-1185">Reference proteome</keyword>
<sequence length="494" mass="54246">MNAVRNEGIGIVKNFTVGCPRDMILDGTYIVQLGGLPDACKVLPGVNTLDLSILSSKNMSDIDLDEFEDSISAFCSAIRAMFPNVSKLAVTGSTHRVQPKDDRLVSMITSQLMNQESSPIPAESSVVKFSQPYSNLQQLHGNLESKDSPFIELARRHAPTLTALTIRTDTPEVTYQICYSSTGDELVYSQLRSLALCPSSPRLHPDAEYTFRKVSHAPFPALCAFDSTGPYPFADGVVFRGNKSTLGKLTAVLTKHNWTALLANSMLTKDRAMSLDVAEYTYLGMHDNQLVLRDVVQTVLHATSTLKGFRFDAFRPIAFEPNWPLLETIGSRMVSFRMGTLECTPEQVISLVKVLPCVRTLEIGCIPTPLLLGSDTRHAGCDGVCRLHVHSGVSAKLAVDVQFMSTHMDYVCSGMGAAEELYIEHYPLSMTLMNLHVGKTSTSYVPSSRLIVLMALLCPKFGDGDFGGQAEFGSLRRRLEETRQANTAQRVLHA</sequence>
<evidence type="ECO:0000313" key="2">
    <source>
        <dbReference type="Proteomes" id="UP001150603"/>
    </source>
</evidence>
<dbReference type="EMBL" id="JANBPW010000448">
    <property type="protein sequence ID" value="KAJ1949468.1"/>
    <property type="molecule type" value="Genomic_DNA"/>
</dbReference>
<dbReference type="Proteomes" id="UP001150603">
    <property type="component" value="Unassembled WGS sequence"/>
</dbReference>
<name>A0ACC1JF46_9FUNG</name>